<keyword evidence="2" id="KW-0472">Membrane</keyword>
<dbReference type="VEuPathDB" id="PlasmoDB:PKNH_1246100"/>
<dbReference type="EMBL" id="NETL01000025">
    <property type="protein sequence ID" value="OTN65639.1"/>
    <property type="molecule type" value="Genomic_DNA"/>
</dbReference>
<accession>A0A1Y3DN84</accession>
<sequence length="302" mass="33155">MAEKNLTTPGLTDGETSSTLRTLLGSAFSNMSISDSSTTSGTLSTPISSPFAENLPTDTFTNITTDGIAANQTTPNTPFNVTAIQDAVTSATTAVQSAVREVLNTTIGNATNLEMRRNLTEMFNSTVSGVLSDTQNATSDPTSGNTAVGRYMIRLGRAITESANSTFSTLESMGTTGPTAINATSPSYTNITTNGTITPEPTFSPFTPAYLIIMFLISVLIWVLIIYMNVCDKKNYMKRERIELRNMLMKLHAEYQNTTNENRSRRRRYYSETDYYEEDEGMKNKNEAGDDDEDSDSTYYIE</sequence>
<dbReference type="AlphaFoldDB" id="A0A1Y3DN84"/>
<evidence type="ECO:0000256" key="2">
    <source>
        <dbReference type="SAM" id="Phobius"/>
    </source>
</evidence>
<keyword evidence="2" id="KW-1133">Transmembrane helix</keyword>
<comment type="caution">
    <text evidence="3">The sequence shown here is derived from an EMBL/GenBank/DDBJ whole genome shotgun (WGS) entry which is preliminary data.</text>
</comment>
<feature type="transmembrane region" description="Helical" evidence="2">
    <location>
        <begin position="209"/>
        <end position="230"/>
    </location>
</feature>
<evidence type="ECO:0000313" key="3">
    <source>
        <dbReference type="EMBL" id="OTN65639.1"/>
    </source>
</evidence>
<protein>
    <submittedName>
        <fullName evidence="3">Uncharacterized protein</fullName>
    </submittedName>
</protein>
<evidence type="ECO:0000256" key="1">
    <source>
        <dbReference type="SAM" id="MobiDB-lite"/>
    </source>
</evidence>
<name>A0A1Y3DN84_PLAKN</name>
<dbReference type="VEuPathDB" id="PlasmoDB:PKA1H_120050700"/>
<dbReference type="VEuPathDB" id="PlasmoDB:PKNOH_S110117000"/>
<dbReference type="OrthoDB" id="392928at2759"/>
<gene>
    <name evidence="3" type="ORF">PKNOH_S110117000</name>
</gene>
<organism evidence="3 4">
    <name type="scientific">Plasmodium knowlesi</name>
    <dbReference type="NCBI Taxonomy" id="5850"/>
    <lineage>
        <taxon>Eukaryota</taxon>
        <taxon>Sar</taxon>
        <taxon>Alveolata</taxon>
        <taxon>Apicomplexa</taxon>
        <taxon>Aconoidasida</taxon>
        <taxon>Haemosporida</taxon>
        <taxon>Plasmodiidae</taxon>
        <taxon>Plasmodium</taxon>
        <taxon>Plasmodium (Plasmodium)</taxon>
    </lineage>
</organism>
<dbReference type="OMA" id="YMKRERI"/>
<feature type="region of interest" description="Disordered" evidence="1">
    <location>
        <begin position="257"/>
        <end position="302"/>
    </location>
</feature>
<proteinExistence type="predicted"/>
<evidence type="ECO:0000313" key="4">
    <source>
        <dbReference type="Proteomes" id="UP000195012"/>
    </source>
</evidence>
<keyword evidence="2" id="KW-0812">Transmembrane</keyword>
<dbReference type="Proteomes" id="UP000195012">
    <property type="component" value="Unassembled WGS sequence"/>
</dbReference>
<reference evidence="3 4" key="1">
    <citation type="submission" date="2017-05" db="EMBL/GenBank/DDBJ databases">
        <title>PacBio assembly of a Plasmodium knowlesi genome sequence with Hi-C correction and manual annotation of the SICAvar gene family.</title>
        <authorList>
            <person name="Lapp S.A."/>
            <person name="Geraldo J.A."/>
            <person name="Chien J.-T."/>
            <person name="Ay F."/>
            <person name="Pakala S.B."/>
            <person name="Batugedara G."/>
            <person name="Humphrey J.C."/>
            <person name="Debarry J.D."/>
            <person name="Le Roch K.G."/>
            <person name="Galinski M.R."/>
            <person name="Kissinger J.C."/>
        </authorList>
    </citation>
    <scope>NUCLEOTIDE SEQUENCE [LARGE SCALE GENOMIC DNA]</scope>
    <source>
        <strain evidence="4">Malayan Strain Pk1 (A+)</strain>
    </source>
</reference>